<sequence length="172" mass="19325">KLERLQAFADGSPLGWSDDDLCKVDLAYHHIDPVVSLYSTLKEREDMRLVVAEGHVRQAVDDPPAGTRAYGRARVVQSLAELGADGLIPWRNLRRGLGELTIWDASLYLVYQYVEDWRDLEASGLWDVVPYLIDWSSVAVKGHVLELPDPFERYEDESAEFAGLLPAILSGE</sequence>
<name>X0XEI0_9ZZZZ</name>
<dbReference type="GO" id="GO:0019941">
    <property type="term" value="P:modification-dependent protein catabolic process"/>
    <property type="evidence" value="ECO:0007669"/>
    <property type="project" value="InterPro"/>
</dbReference>
<gene>
    <name evidence="1" type="ORF">S01H1_61558</name>
</gene>
<dbReference type="EMBL" id="BARS01040373">
    <property type="protein sequence ID" value="GAG35048.1"/>
    <property type="molecule type" value="Genomic_DNA"/>
</dbReference>
<organism evidence="1">
    <name type="scientific">marine sediment metagenome</name>
    <dbReference type="NCBI Taxonomy" id="412755"/>
    <lineage>
        <taxon>unclassified sequences</taxon>
        <taxon>metagenomes</taxon>
        <taxon>ecological metagenomes</taxon>
    </lineage>
</organism>
<comment type="caution">
    <text evidence="1">The sequence shown here is derived from an EMBL/GenBank/DDBJ whole genome shotgun (WGS) entry which is preliminary data.</text>
</comment>
<protein>
    <submittedName>
        <fullName evidence="1">Uncharacterized protein</fullName>
    </submittedName>
</protein>
<dbReference type="Pfam" id="PF03136">
    <property type="entry name" value="Pup_ligase"/>
    <property type="match status" value="1"/>
</dbReference>
<feature type="non-terminal residue" evidence="1">
    <location>
        <position position="1"/>
    </location>
</feature>
<proteinExistence type="predicted"/>
<evidence type="ECO:0000313" key="1">
    <source>
        <dbReference type="EMBL" id="GAG35048.1"/>
    </source>
</evidence>
<dbReference type="InterPro" id="IPR004347">
    <property type="entry name" value="Pup_ligase/deamidase"/>
</dbReference>
<reference evidence="1" key="1">
    <citation type="journal article" date="2014" name="Front. Microbiol.">
        <title>High frequency of phylogenetically diverse reductive dehalogenase-homologous genes in deep subseafloor sedimentary metagenomes.</title>
        <authorList>
            <person name="Kawai M."/>
            <person name="Futagami T."/>
            <person name="Toyoda A."/>
            <person name="Takaki Y."/>
            <person name="Nishi S."/>
            <person name="Hori S."/>
            <person name="Arai W."/>
            <person name="Tsubouchi T."/>
            <person name="Morono Y."/>
            <person name="Uchiyama I."/>
            <person name="Ito T."/>
            <person name="Fujiyama A."/>
            <person name="Inagaki F."/>
            <person name="Takami H."/>
        </authorList>
    </citation>
    <scope>NUCLEOTIDE SEQUENCE</scope>
    <source>
        <strain evidence="1">Expedition CK06-06</strain>
    </source>
</reference>
<dbReference type="GO" id="GO:0010498">
    <property type="term" value="P:proteasomal protein catabolic process"/>
    <property type="evidence" value="ECO:0007669"/>
    <property type="project" value="InterPro"/>
</dbReference>
<accession>X0XEI0</accession>
<dbReference type="AlphaFoldDB" id="X0XEI0"/>